<dbReference type="AlphaFoldDB" id="A0A6J8C4S0"/>
<dbReference type="EMBL" id="CACVKT020004733">
    <property type="protein sequence ID" value="CAC5391378.1"/>
    <property type="molecule type" value="Genomic_DNA"/>
</dbReference>
<evidence type="ECO:0000313" key="1">
    <source>
        <dbReference type="EMBL" id="CAC5391378.1"/>
    </source>
</evidence>
<organism evidence="1 2">
    <name type="scientific">Mytilus coruscus</name>
    <name type="common">Sea mussel</name>
    <dbReference type="NCBI Taxonomy" id="42192"/>
    <lineage>
        <taxon>Eukaryota</taxon>
        <taxon>Metazoa</taxon>
        <taxon>Spiralia</taxon>
        <taxon>Lophotrochozoa</taxon>
        <taxon>Mollusca</taxon>
        <taxon>Bivalvia</taxon>
        <taxon>Autobranchia</taxon>
        <taxon>Pteriomorphia</taxon>
        <taxon>Mytilida</taxon>
        <taxon>Mytiloidea</taxon>
        <taxon>Mytilidae</taxon>
        <taxon>Mytilinae</taxon>
        <taxon>Mytilus</taxon>
    </lineage>
</organism>
<name>A0A6J8C4S0_MYTCO</name>
<evidence type="ECO:0000313" key="2">
    <source>
        <dbReference type="Proteomes" id="UP000507470"/>
    </source>
</evidence>
<accession>A0A6J8C4S0</accession>
<protein>
    <submittedName>
        <fullName evidence="1">Uncharacterized protein</fullName>
    </submittedName>
</protein>
<sequence>METDDVKPGFTPLLLEKHAISLLLEYCEELSGKKYLSNALFKQDLLDKTDAHTIHGQFLSDKDGLFDKAICLHCKTWISQASQWISRSINSWPSYHVKQKNNMFENKIEGRAREILLNKLYSLHSYGWQSVLFSDQLSNFHVSMWMDHIEPHTLHTIEVAKTMNSKLLCLTIDMNAVNSRRETYVYKRRIHQIVSCNQSSLKYVYTFYMSLWCAQYTQSIPLNSTRKSNKHLYKQYNSRFCILLQNIYHDAVSGWLMLASFSYKAKQYNKALDILMYSLLKFTPRKTIQLHGYVGYSLPTAETEIIPGENHSSIMENNECRVYEI</sequence>
<keyword evidence="2" id="KW-1185">Reference proteome</keyword>
<proteinExistence type="predicted"/>
<dbReference type="Proteomes" id="UP000507470">
    <property type="component" value="Unassembled WGS sequence"/>
</dbReference>
<reference evidence="1 2" key="1">
    <citation type="submission" date="2020-06" db="EMBL/GenBank/DDBJ databases">
        <authorList>
            <person name="Li R."/>
            <person name="Bekaert M."/>
        </authorList>
    </citation>
    <scope>NUCLEOTIDE SEQUENCE [LARGE SCALE GENOMIC DNA]</scope>
    <source>
        <strain evidence="2">wild</strain>
    </source>
</reference>
<dbReference type="OrthoDB" id="6110925at2759"/>
<gene>
    <name evidence="1" type="ORF">MCOR_26390</name>
</gene>